<name>A0A1I4IFF1_9BACI</name>
<comment type="similarity">
    <text evidence="2 4">Belongs to the pterin-4-alpha-carbinolamine dehydratase family.</text>
</comment>
<dbReference type="Gene3D" id="3.30.1360.20">
    <property type="entry name" value="Transcriptional coactivator/pterin dehydratase"/>
    <property type="match status" value="1"/>
</dbReference>
<dbReference type="STRING" id="266892.SAMN04488054_10217"/>
<evidence type="ECO:0000313" key="5">
    <source>
        <dbReference type="EMBL" id="SFL53025.1"/>
    </source>
</evidence>
<evidence type="ECO:0000256" key="4">
    <source>
        <dbReference type="HAMAP-Rule" id="MF_00434"/>
    </source>
</evidence>
<keyword evidence="3 4" id="KW-0456">Lyase</keyword>
<dbReference type="Proteomes" id="UP000199668">
    <property type="component" value="Unassembled WGS sequence"/>
</dbReference>
<evidence type="ECO:0000313" key="6">
    <source>
        <dbReference type="Proteomes" id="UP000199668"/>
    </source>
</evidence>
<dbReference type="Pfam" id="PF01329">
    <property type="entry name" value="Pterin_4a"/>
    <property type="match status" value="1"/>
</dbReference>
<dbReference type="GO" id="GO:0008124">
    <property type="term" value="F:4-alpha-hydroxytetrahydrobiopterin dehydratase activity"/>
    <property type="evidence" value="ECO:0007669"/>
    <property type="project" value="UniProtKB-UniRule"/>
</dbReference>
<keyword evidence="6" id="KW-1185">Reference proteome</keyword>
<dbReference type="EC" id="4.2.1.96" evidence="4"/>
<gene>
    <name evidence="5" type="ORF">SAMN04488054_10217</name>
</gene>
<reference evidence="5 6" key="1">
    <citation type="submission" date="2016-10" db="EMBL/GenBank/DDBJ databases">
        <authorList>
            <person name="de Groot N.N."/>
        </authorList>
    </citation>
    <scope>NUCLEOTIDE SEQUENCE [LARGE SCALE GENOMIC DNA]</scope>
    <source>
        <strain evidence="5 6">CGMCC 1.6134</strain>
    </source>
</reference>
<evidence type="ECO:0000256" key="2">
    <source>
        <dbReference type="ARBA" id="ARBA00006472"/>
    </source>
</evidence>
<dbReference type="SUPFAM" id="SSF55248">
    <property type="entry name" value="PCD-like"/>
    <property type="match status" value="1"/>
</dbReference>
<dbReference type="OrthoDB" id="9800108at2"/>
<proteinExistence type="inferred from homology"/>
<organism evidence="5 6">
    <name type="scientific">Salibacterium qingdaonense</name>
    <dbReference type="NCBI Taxonomy" id="266892"/>
    <lineage>
        <taxon>Bacteria</taxon>
        <taxon>Bacillati</taxon>
        <taxon>Bacillota</taxon>
        <taxon>Bacilli</taxon>
        <taxon>Bacillales</taxon>
        <taxon>Bacillaceae</taxon>
    </lineage>
</organism>
<dbReference type="InterPro" id="IPR036428">
    <property type="entry name" value="PCD_sf"/>
</dbReference>
<dbReference type="PANTHER" id="PTHR12599">
    <property type="entry name" value="PTERIN-4-ALPHA-CARBINOLAMINE DEHYDRATASE"/>
    <property type="match status" value="1"/>
</dbReference>
<dbReference type="GO" id="GO:0006729">
    <property type="term" value="P:tetrahydrobiopterin biosynthetic process"/>
    <property type="evidence" value="ECO:0007669"/>
    <property type="project" value="InterPro"/>
</dbReference>
<sequence>MSTLDNEAIERRLNELDGWKRSDAKTIERTFSFEEFLTGISFVNKVAEYAEEVQHHPHVTIDHTTITIRYSTHDQGGITEKDMDSAAACNRIFSEITS</sequence>
<dbReference type="EMBL" id="FOTY01000002">
    <property type="protein sequence ID" value="SFL53025.1"/>
    <property type="molecule type" value="Genomic_DNA"/>
</dbReference>
<dbReference type="NCBIfam" id="NF002017">
    <property type="entry name" value="PRK00823.1-2"/>
    <property type="match status" value="1"/>
</dbReference>
<dbReference type="RefSeq" id="WP_090925303.1">
    <property type="nucleotide sequence ID" value="NZ_FOTY01000002.1"/>
</dbReference>
<dbReference type="PANTHER" id="PTHR12599:SF0">
    <property type="entry name" value="PTERIN-4-ALPHA-CARBINOLAMINE DEHYDRATASE"/>
    <property type="match status" value="1"/>
</dbReference>
<evidence type="ECO:0000256" key="3">
    <source>
        <dbReference type="ARBA" id="ARBA00023239"/>
    </source>
</evidence>
<dbReference type="CDD" id="cd00488">
    <property type="entry name" value="PCD_DCoH"/>
    <property type="match status" value="1"/>
</dbReference>
<dbReference type="HAMAP" id="MF_00434">
    <property type="entry name" value="Pterin_4_alpha"/>
    <property type="match status" value="1"/>
</dbReference>
<evidence type="ECO:0000256" key="1">
    <source>
        <dbReference type="ARBA" id="ARBA00001554"/>
    </source>
</evidence>
<comment type="catalytic activity">
    <reaction evidence="1 4">
        <text>(4aS,6R)-4a-hydroxy-L-erythro-5,6,7,8-tetrahydrobiopterin = (6R)-L-erythro-6,7-dihydrobiopterin + H2O</text>
        <dbReference type="Rhea" id="RHEA:11920"/>
        <dbReference type="ChEBI" id="CHEBI:15377"/>
        <dbReference type="ChEBI" id="CHEBI:15642"/>
        <dbReference type="ChEBI" id="CHEBI:43120"/>
        <dbReference type="EC" id="4.2.1.96"/>
    </reaction>
</comment>
<protein>
    <recommendedName>
        <fullName evidence="4">Putative pterin-4-alpha-carbinolamine dehydratase</fullName>
        <shortName evidence="4">PHS</shortName>
        <ecNumber evidence="4">4.2.1.96</ecNumber>
    </recommendedName>
    <alternativeName>
        <fullName evidence="4">4-alpha-hydroxy-tetrahydropterin dehydratase</fullName>
    </alternativeName>
    <alternativeName>
        <fullName evidence="4">Pterin carbinolamine dehydratase</fullName>
        <shortName evidence="4">PCD</shortName>
    </alternativeName>
</protein>
<dbReference type="AlphaFoldDB" id="A0A1I4IFF1"/>
<dbReference type="InterPro" id="IPR001533">
    <property type="entry name" value="Pterin_deHydtase"/>
</dbReference>
<accession>A0A1I4IFF1</accession>